<evidence type="ECO:0000256" key="1">
    <source>
        <dbReference type="SAM" id="Phobius"/>
    </source>
</evidence>
<dbReference type="EMBL" id="VAUV01000007">
    <property type="protein sequence ID" value="TLD70732.1"/>
    <property type="molecule type" value="Genomic_DNA"/>
</dbReference>
<reference evidence="3 4" key="1">
    <citation type="submission" date="2019-05" db="EMBL/GenBank/DDBJ databases">
        <title>Verrucobacter flavum gen. nov., sp. nov. a new member of the family Verrucomicrobiaceae.</title>
        <authorList>
            <person name="Szuroczki S."/>
            <person name="Abbaszade G."/>
            <person name="Szabo A."/>
            <person name="Felfoldi T."/>
            <person name="Schumann P."/>
            <person name="Boka K."/>
            <person name="Keki Z."/>
            <person name="Toumi M."/>
            <person name="Toth E."/>
        </authorList>
    </citation>
    <scope>NUCLEOTIDE SEQUENCE [LARGE SCALE GENOMIC DNA]</scope>
    <source>
        <strain evidence="3 4">MG-N-17</strain>
    </source>
</reference>
<feature type="transmembrane region" description="Helical" evidence="1">
    <location>
        <begin position="687"/>
        <end position="708"/>
    </location>
</feature>
<dbReference type="Gene3D" id="2.60.120.260">
    <property type="entry name" value="Galactose-binding domain-like"/>
    <property type="match status" value="1"/>
</dbReference>
<name>A0A5R8KEK1_9BACT</name>
<dbReference type="RefSeq" id="WP_138086203.1">
    <property type="nucleotide sequence ID" value="NZ_VAUV01000007.1"/>
</dbReference>
<organism evidence="3 4">
    <name type="scientific">Phragmitibacter flavus</name>
    <dbReference type="NCBI Taxonomy" id="2576071"/>
    <lineage>
        <taxon>Bacteria</taxon>
        <taxon>Pseudomonadati</taxon>
        <taxon>Verrucomicrobiota</taxon>
        <taxon>Verrucomicrobiia</taxon>
        <taxon>Verrucomicrobiales</taxon>
        <taxon>Verrucomicrobiaceae</taxon>
        <taxon>Phragmitibacter</taxon>
    </lineage>
</organism>
<dbReference type="Pfam" id="PF03170">
    <property type="entry name" value="BcsB"/>
    <property type="match status" value="1"/>
</dbReference>
<accession>A0A5R8KEK1</accession>
<evidence type="ECO:0000313" key="3">
    <source>
        <dbReference type="EMBL" id="TLD70732.1"/>
    </source>
</evidence>
<dbReference type="GO" id="GO:0016020">
    <property type="term" value="C:membrane"/>
    <property type="evidence" value="ECO:0007669"/>
    <property type="project" value="InterPro"/>
</dbReference>
<comment type="caution">
    <text evidence="3">The sequence shown here is derived from an EMBL/GenBank/DDBJ whole genome shotgun (WGS) entry which is preliminary data.</text>
</comment>
<gene>
    <name evidence="3" type="ORF">FEM03_10495</name>
</gene>
<keyword evidence="1" id="KW-0472">Membrane</keyword>
<sequence length="715" mass="78557">MLPAKTIPQHHIIRQSLWGMLLLWLPFTLSHAQTSAQGDQATRVDFVHRITGEKTVWHTSDTWNMTYVHSYRREIRSVLIEVSGRHDRLPSDLEIRINGKLTKPTNQWPQADQSTVLEIDPRAILSGRNEISLRLRQMALDIKETRLVISGAWVPMVPTLGMLNDLFGDKAAYGPQLHLCLPGYRLEEDLNEIKTRTAALAIQGAALRMGNTLPVVHWTEKPSHLNDTLLIGTVAELADLLQPVEIERVTGPRLFFRASPVCGQGFLLVVTGRNDAEVLEAAITLGLVHQPMPSTPGATIQGLRLPQVAAYVRRSPILPGTITSFKDLGILTTELSIHNHWHAKFDFLTSALVAENDGSDRNVELDLLLSFLGEAPPDTHLVLELNGEVIRYNGSKDGQGQQAQSLAQGSLHFHIPASLLKPGLNHANLKLANTSGIVSDWNPPHVLISPESRFTAPPASRFQPDTSLQNFARAAYPFVTNPDGSGITVAIMGRRHDLLLATWNLLAKLSQVSNTLLLETRFTLGLPTNAKKVIAVCDRSDLLNLPPALFGKPLTDDLHSRWSNGSRPTAVAFETIPDVIPPVSKTPSDDGLIVALLKPSSLEQANWLIVSGPDRPGLATKVSDWVSSPLWQRMSGQVSWINRSTGTVEVMLPTLPAHLEPGQDKATQTSPSLAQTSLPSWTQGIRYSWIAIVLGILFFFALLVHRLANAGNRNS</sequence>
<keyword evidence="2" id="KW-0732">Signal</keyword>
<feature type="signal peptide" evidence="2">
    <location>
        <begin position="1"/>
        <end position="32"/>
    </location>
</feature>
<keyword evidence="1" id="KW-1133">Transmembrane helix</keyword>
<keyword evidence="4" id="KW-1185">Reference proteome</keyword>
<dbReference type="Proteomes" id="UP000306196">
    <property type="component" value="Unassembled WGS sequence"/>
</dbReference>
<proteinExistence type="predicted"/>
<evidence type="ECO:0000313" key="4">
    <source>
        <dbReference type="Proteomes" id="UP000306196"/>
    </source>
</evidence>
<dbReference type="AlphaFoldDB" id="A0A5R8KEK1"/>
<evidence type="ECO:0000256" key="2">
    <source>
        <dbReference type="SAM" id="SignalP"/>
    </source>
</evidence>
<protein>
    <submittedName>
        <fullName evidence="3">Cellulose biosynthesis cyclic di-GMP-binding regulatory protein BcsB</fullName>
    </submittedName>
</protein>
<feature type="chain" id="PRO_5024270606" evidence="2">
    <location>
        <begin position="33"/>
        <end position="715"/>
    </location>
</feature>
<dbReference type="InterPro" id="IPR018513">
    <property type="entry name" value="Cell_synthase_bac"/>
</dbReference>
<dbReference type="OrthoDB" id="9806702at2"/>
<dbReference type="GO" id="GO:0006011">
    <property type="term" value="P:UDP-alpha-D-glucose metabolic process"/>
    <property type="evidence" value="ECO:0007669"/>
    <property type="project" value="InterPro"/>
</dbReference>
<keyword evidence="1" id="KW-0812">Transmembrane</keyword>